<dbReference type="InterPro" id="IPR031321">
    <property type="entry name" value="UCP012641"/>
</dbReference>
<dbReference type="Pfam" id="PF15887">
    <property type="entry name" value="Peptidase_Mx"/>
    <property type="match status" value="1"/>
</dbReference>
<sequence>MRVFSNPVGAGSLWFDNLVTADGVPVAYDPQARAFIPMPPFCANREVIGCNWIAPKAGEFCRACAMTALAPDPEIPDAIPNWALTEAAKRWVIDNLGRWHWFRPEDPGAPPTFHMLAEGATPVPMGHVGGVVTISVAEADPVLSTTRREALEEPYRTMIGHMRHEIAHMLWWRLSLREDFLDAFREAFDDERADYTEALKHHYHEGPPEDWRAHYVSTYASAHPHEDWAETVSHLLHLTDITDSFVASGMDLPELPRDHKWDAYAEPDAERLIHIATAVVAGVNNVNRSMGLSDVYPFVLTEATLQKLVFVHGWLRRGALGL</sequence>
<dbReference type="AlphaFoldDB" id="A0A2T0V035"/>
<dbReference type="OrthoDB" id="256753at2"/>
<dbReference type="Proteomes" id="UP000237647">
    <property type="component" value="Unassembled WGS sequence"/>
</dbReference>
<dbReference type="EMBL" id="PVTK01000008">
    <property type="protein sequence ID" value="PRY63511.1"/>
    <property type="molecule type" value="Genomic_DNA"/>
</dbReference>
<protein>
    <recommendedName>
        <fullName evidence="3">Zinc-binding metallo-peptidase</fullName>
    </recommendedName>
</protein>
<comment type="caution">
    <text evidence="1">The sequence shown here is derived from an EMBL/GenBank/DDBJ whole genome shotgun (WGS) entry which is preliminary data.</text>
</comment>
<proteinExistence type="predicted"/>
<reference evidence="1 2" key="1">
    <citation type="submission" date="2018-03" db="EMBL/GenBank/DDBJ databases">
        <title>Genomic Encyclopedia of Type Strains, Phase III (KMG-III): the genomes of soil and plant-associated and newly described type strains.</title>
        <authorList>
            <person name="Whitman W."/>
        </authorList>
    </citation>
    <scope>NUCLEOTIDE SEQUENCE [LARGE SCALE GENOMIC DNA]</scope>
    <source>
        <strain evidence="1 2">CGMCC 1.12152</strain>
    </source>
</reference>
<dbReference type="RefSeq" id="WP_106375562.1">
    <property type="nucleotide sequence ID" value="NZ_PVTK01000008.1"/>
</dbReference>
<evidence type="ECO:0000313" key="1">
    <source>
        <dbReference type="EMBL" id="PRY63511.1"/>
    </source>
</evidence>
<gene>
    <name evidence="1" type="ORF">B0H98_108106</name>
</gene>
<accession>A0A2T0V035</accession>
<keyword evidence="2" id="KW-1185">Reference proteome</keyword>
<dbReference type="Gene3D" id="3.40.390.70">
    <property type="match status" value="1"/>
</dbReference>
<organism evidence="1 2">
    <name type="scientific">Vreelandella songnenensis</name>
    <dbReference type="NCBI Taxonomy" id="1176243"/>
    <lineage>
        <taxon>Bacteria</taxon>
        <taxon>Pseudomonadati</taxon>
        <taxon>Pseudomonadota</taxon>
        <taxon>Gammaproteobacteria</taxon>
        <taxon>Oceanospirillales</taxon>
        <taxon>Halomonadaceae</taxon>
        <taxon>Vreelandella</taxon>
    </lineage>
</organism>
<name>A0A2T0V035_9GAMM</name>
<evidence type="ECO:0008006" key="3">
    <source>
        <dbReference type="Google" id="ProtNLM"/>
    </source>
</evidence>
<evidence type="ECO:0000313" key="2">
    <source>
        <dbReference type="Proteomes" id="UP000237647"/>
    </source>
</evidence>